<keyword evidence="4" id="KW-0812">Transmembrane</keyword>
<dbReference type="Pfam" id="PF01569">
    <property type="entry name" value="PAP2"/>
    <property type="match status" value="1"/>
</dbReference>
<comment type="catalytic activity">
    <reaction evidence="3">
        <text>di-trans,octa-cis-undecaprenyl diphosphate + H2O = di-trans,octa-cis-undecaprenyl phosphate + phosphate + H(+)</text>
        <dbReference type="Rhea" id="RHEA:28094"/>
        <dbReference type="ChEBI" id="CHEBI:15377"/>
        <dbReference type="ChEBI" id="CHEBI:15378"/>
        <dbReference type="ChEBI" id="CHEBI:43474"/>
        <dbReference type="ChEBI" id="CHEBI:58405"/>
        <dbReference type="ChEBI" id="CHEBI:60392"/>
        <dbReference type="EC" id="3.6.1.27"/>
    </reaction>
</comment>
<organism evidence="6 7">
    <name type="scientific">Limnobaculum parvum</name>
    <dbReference type="NCBI Taxonomy" id="2172103"/>
    <lineage>
        <taxon>Bacteria</taxon>
        <taxon>Pseudomonadati</taxon>
        <taxon>Pseudomonadota</taxon>
        <taxon>Gammaproteobacteria</taxon>
        <taxon>Enterobacterales</taxon>
        <taxon>Budviciaceae</taxon>
        <taxon>Limnobaculum</taxon>
    </lineage>
</organism>
<evidence type="ECO:0000256" key="3">
    <source>
        <dbReference type="ARBA" id="ARBA00047594"/>
    </source>
</evidence>
<feature type="transmembrane region" description="Helical" evidence="4">
    <location>
        <begin position="58"/>
        <end position="78"/>
    </location>
</feature>
<dbReference type="OrthoDB" id="9801622at2"/>
<evidence type="ECO:0000256" key="1">
    <source>
        <dbReference type="ARBA" id="ARBA00012374"/>
    </source>
</evidence>
<dbReference type="PANTHER" id="PTHR14969:SF13">
    <property type="entry name" value="AT30094P"/>
    <property type="match status" value="1"/>
</dbReference>
<dbReference type="GO" id="GO:0050380">
    <property type="term" value="F:undecaprenyl-diphosphatase activity"/>
    <property type="evidence" value="ECO:0007669"/>
    <property type="project" value="UniProtKB-EC"/>
</dbReference>
<evidence type="ECO:0000313" key="6">
    <source>
        <dbReference type="EMBL" id="AWH89300.1"/>
    </source>
</evidence>
<protein>
    <recommendedName>
        <fullName evidence="1">undecaprenyl-diphosphate phosphatase</fullName>
        <ecNumber evidence="1">3.6.1.27</ecNumber>
    </recommendedName>
    <alternativeName>
        <fullName evidence="2">Undecaprenyl pyrophosphate phosphatase</fullName>
    </alternativeName>
</protein>
<dbReference type="InterPro" id="IPR033879">
    <property type="entry name" value="UPP_Pase"/>
</dbReference>
<dbReference type="Proteomes" id="UP000244908">
    <property type="component" value="Chromosome"/>
</dbReference>
<keyword evidence="7" id="KW-1185">Reference proteome</keyword>
<dbReference type="KEGG" id="lpv:HYN51_12530"/>
<dbReference type="PANTHER" id="PTHR14969">
    <property type="entry name" value="SPHINGOSINE-1-PHOSPHATE PHOSPHOHYDROLASE"/>
    <property type="match status" value="1"/>
</dbReference>
<evidence type="ECO:0000313" key="7">
    <source>
        <dbReference type="Proteomes" id="UP000244908"/>
    </source>
</evidence>
<dbReference type="AlphaFoldDB" id="A0A2Y9U0J7"/>
<proteinExistence type="predicted"/>
<dbReference type="InterPro" id="IPR000326">
    <property type="entry name" value="PAP2/HPO"/>
</dbReference>
<sequence>MENFNYQLFMMINVTPNSPFWLINVAEFLAKQAIDIIPIVLLIAWLWVPRRELVIKTLIALAFGVILAKALGTIFPHVRPFIQGVGYQLLDHSNTPSFPSNHGTGAFTFALAFLFWGRLGIGMFFMAWALGIAWSRVYLGVHWPMDMAGALIVGLISCFLTQWVWSLWGKPFLTNLEKIYHRIFILPIKKSWVKY</sequence>
<dbReference type="InterPro" id="IPR036938">
    <property type="entry name" value="PAP2/HPO_sf"/>
</dbReference>
<dbReference type="SUPFAM" id="SSF48317">
    <property type="entry name" value="Acid phosphatase/Vanadium-dependent haloperoxidase"/>
    <property type="match status" value="1"/>
</dbReference>
<evidence type="ECO:0000256" key="4">
    <source>
        <dbReference type="SAM" id="Phobius"/>
    </source>
</evidence>
<keyword evidence="4" id="KW-0472">Membrane</keyword>
<dbReference type="CDD" id="cd03385">
    <property type="entry name" value="PAP2_BcrC_like"/>
    <property type="match status" value="1"/>
</dbReference>
<feature type="transmembrane region" description="Helical" evidence="4">
    <location>
        <begin position="147"/>
        <end position="168"/>
    </location>
</feature>
<dbReference type="EC" id="3.6.1.27" evidence="1"/>
<dbReference type="EMBL" id="CP029185">
    <property type="protein sequence ID" value="AWH89300.1"/>
    <property type="molecule type" value="Genomic_DNA"/>
</dbReference>
<dbReference type="NCBIfam" id="NF008813">
    <property type="entry name" value="PRK11837.1"/>
    <property type="match status" value="1"/>
</dbReference>
<feature type="transmembrane region" description="Helical" evidence="4">
    <location>
        <begin position="123"/>
        <end position="141"/>
    </location>
</feature>
<feature type="domain" description="Phosphatidic acid phosphatase type 2/haloperoxidase" evidence="5">
    <location>
        <begin position="53"/>
        <end position="162"/>
    </location>
</feature>
<dbReference type="SMART" id="SM00014">
    <property type="entry name" value="acidPPc"/>
    <property type="match status" value="1"/>
</dbReference>
<accession>A0A2Y9U0J7</accession>
<keyword evidence="4" id="KW-1133">Transmembrane helix</keyword>
<feature type="transmembrane region" description="Helical" evidence="4">
    <location>
        <begin position="20"/>
        <end position="46"/>
    </location>
</feature>
<gene>
    <name evidence="6" type="ORF">HYN51_12530</name>
</gene>
<dbReference type="GO" id="GO:0005886">
    <property type="term" value="C:plasma membrane"/>
    <property type="evidence" value="ECO:0007669"/>
    <property type="project" value="InterPro"/>
</dbReference>
<reference evidence="6 7" key="1">
    <citation type="journal article" date="2019" name="Int. J. Syst. Evol. Microbiol.">
        <title>Limnobaculum parvum gen. nov., sp. nov., isolated from a freshwater lake.</title>
        <authorList>
            <person name="Baek C."/>
            <person name="Shin S.K."/>
            <person name="Yi H."/>
        </authorList>
    </citation>
    <scope>NUCLEOTIDE SEQUENCE [LARGE SCALE GENOMIC DNA]</scope>
    <source>
        <strain evidence="6 7">HYN0051</strain>
    </source>
</reference>
<name>A0A2Y9U0J7_9GAMM</name>
<dbReference type="RefSeq" id="WP_108901350.1">
    <property type="nucleotide sequence ID" value="NZ_CP029185.2"/>
</dbReference>
<evidence type="ECO:0000256" key="2">
    <source>
        <dbReference type="ARBA" id="ARBA00032707"/>
    </source>
</evidence>
<dbReference type="Gene3D" id="1.20.144.10">
    <property type="entry name" value="Phosphatidic acid phosphatase type 2/haloperoxidase"/>
    <property type="match status" value="1"/>
</dbReference>
<evidence type="ECO:0000259" key="5">
    <source>
        <dbReference type="SMART" id="SM00014"/>
    </source>
</evidence>